<organism evidence="2 3">
    <name type="scientific">Paenibacillus peoriae</name>
    <dbReference type="NCBI Taxonomy" id="59893"/>
    <lineage>
        <taxon>Bacteria</taxon>
        <taxon>Bacillati</taxon>
        <taxon>Bacillota</taxon>
        <taxon>Bacilli</taxon>
        <taxon>Bacillales</taxon>
        <taxon>Paenibacillaceae</taxon>
        <taxon>Paenibacillus</taxon>
    </lineage>
</organism>
<reference evidence="2 3" key="1">
    <citation type="submission" date="2023-07" db="EMBL/GenBank/DDBJ databases">
        <title>Sorghum-associated microbial communities from plants grown in Nebraska, USA.</title>
        <authorList>
            <person name="Schachtman D."/>
        </authorList>
    </citation>
    <scope>NUCLEOTIDE SEQUENCE [LARGE SCALE GENOMIC DNA]</scope>
    <source>
        <strain evidence="2 3">BE143</strain>
    </source>
</reference>
<keyword evidence="1" id="KW-0732">Signal</keyword>
<sequence length="144" mass="15859">MKWGKYLSGILLAILVLSMSIAPASVEASSSSTTEKGSPTPFSVSTTQMLEPTSTTEAVYGETLKVNNRRVTLMSNFNVNGDLMSFTDSLTTTDPTDFWFFNVPTDRSILAQIKSSNPNYRFDLYSIDWSTGTASLTGFWRKGL</sequence>
<evidence type="ECO:0000256" key="1">
    <source>
        <dbReference type="SAM" id="SignalP"/>
    </source>
</evidence>
<evidence type="ECO:0000313" key="2">
    <source>
        <dbReference type="EMBL" id="MDR6778898.1"/>
    </source>
</evidence>
<dbReference type="RefSeq" id="WP_226887713.1">
    <property type="nucleotide sequence ID" value="NZ_JAVDUG010000003.1"/>
</dbReference>
<feature type="chain" id="PRO_5045881939" evidence="1">
    <location>
        <begin position="25"/>
        <end position="144"/>
    </location>
</feature>
<dbReference type="EMBL" id="JAVDUG010000003">
    <property type="protein sequence ID" value="MDR6778898.1"/>
    <property type="molecule type" value="Genomic_DNA"/>
</dbReference>
<proteinExistence type="predicted"/>
<evidence type="ECO:0000313" key="3">
    <source>
        <dbReference type="Proteomes" id="UP001266807"/>
    </source>
</evidence>
<protein>
    <submittedName>
        <fullName evidence="2">Uncharacterized protein</fullName>
    </submittedName>
</protein>
<accession>A0ABU1QH17</accession>
<keyword evidence="3" id="KW-1185">Reference proteome</keyword>
<comment type="caution">
    <text evidence="2">The sequence shown here is derived from an EMBL/GenBank/DDBJ whole genome shotgun (WGS) entry which is preliminary data.</text>
</comment>
<feature type="signal peptide" evidence="1">
    <location>
        <begin position="1"/>
        <end position="24"/>
    </location>
</feature>
<gene>
    <name evidence="2" type="ORF">J2W98_003175</name>
</gene>
<dbReference type="Proteomes" id="UP001266807">
    <property type="component" value="Unassembled WGS sequence"/>
</dbReference>
<name>A0ABU1QH17_9BACL</name>